<dbReference type="Gene3D" id="3.40.50.1000">
    <property type="entry name" value="HAD superfamily/HAD-like"/>
    <property type="match status" value="1"/>
</dbReference>
<dbReference type="InterPro" id="IPR006439">
    <property type="entry name" value="HAD-SF_hydro_IA"/>
</dbReference>
<evidence type="ECO:0008006" key="4">
    <source>
        <dbReference type="Google" id="ProtNLM"/>
    </source>
</evidence>
<dbReference type="InterPro" id="IPR036412">
    <property type="entry name" value="HAD-like_sf"/>
</dbReference>
<dbReference type="PANTHER" id="PTHR43885">
    <property type="entry name" value="HALOACID DEHALOGENASE-LIKE HYDROLASE"/>
    <property type="match status" value="1"/>
</dbReference>
<dbReference type="NCBIfam" id="TIGR01509">
    <property type="entry name" value="HAD-SF-IA-v3"/>
    <property type="match status" value="1"/>
</dbReference>
<dbReference type="SUPFAM" id="SSF56784">
    <property type="entry name" value="HAD-like"/>
    <property type="match status" value="1"/>
</dbReference>
<proteinExistence type="predicted"/>
<dbReference type="Proteomes" id="UP001590950">
    <property type="component" value="Unassembled WGS sequence"/>
</dbReference>
<feature type="region of interest" description="Disordered" evidence="1">
    <location>
        <begin position="1"/>
        <end position="26"/>
    </location>
</feature>
<organism evidence="2 3">
    <name type="scientific">Stereocaulon virgatum</name>
    <dbReference type="NCBI Taxonomy" id="373712"/>
    <lineage>
        <taxon>Eukaryota</taxon>
        <taxon>Fungi</taxon>
        <taxon>Dikarya</taxon>
        <taxon>Ascomycota</taxon>
        <taxon>Pezizomycotina</taxon>
        <taxon>Lecanoromycetes</taxon>
        <taxon>OSLEUM clade</taxon>
        <taxon>Lecanoromycetidae</taxon>
        <taxon>Lecanorales</taxon>
        <taxon>Lecanorineae</taxon>
        <taxon>Stereocaulaceae</taxon>
        <taxon>Stereocaulon</taxon>
    </lineage>
</organism>
<dbReference type="Gene3D" id="1.10.260.80">
    <property type="match status" value="1"/>
</dbReference>
<sequence>MSQHRRQAKRFAPLDTSKGNEAGAPPLKGIVFDVDGTLCKPQNYMFSQMRAALSIPKSTDILDYIHSLPEPAQSQAQTAIRAIERAAMIEQEPQPGLDALMEYLEMRKIRMGLCTRNFDGPVMHLLQKFLPGKTFSPIVTRDFRPPKPDPAGILHIAKAWELDNGGEGLIMVGDSIDDMTAGHKAGAATILLANESNQDLKGHEHTGNWIERLDDLIELLEVGFEERPSE</sequence>
<evidence type="ECO:0000256" key="1">
    <source>
        <dbReference type="SAM" id="MobiDB-lite"/>
    </source>
</evidence>
<keyword evidence="3" id="KW-1185">Reference proteome</keyword>
<dbReference type="SFLD" id="SFLDS00003">
    <property type="entry name" value="Haloacid_Dehalogenase"/>
    <property type="match status" value="1"/>
</dbReference>
<dbReference type="EMBL" id="JBEFKJ010000007">
    <property type="protein sequence ID" value="KAL2045154.1"/>
    <property type="molecule type" value="Genomic_DNA"/>
</dbReference>
<protein>
    <recommendedName>
        <fullName evidence="4">HAD superfamily hydrolase</fullName>
    </recommendedName>
</protein>
<evidence type="ECO:0000313" key="3">
    <source>
        <dbReference type="Proteomes" id="UP001590950"/>
    </source>
</evidence>
<comment type="caution">
    <text evidence="2">The sequence shown here is derived from an EMBL/GenBank/DDBJ whole genome shotgun (WGS) entry which is preliminary data.</text>
</comment>
<dbReference type="InterPro" id="IPR041492">
    <property type="entry name" value="HAD_2"/>
</dbReference>
<evidence type="ECO:0000313" key="2">
    <source>
        <dbReference type="EMBL" id="KAL2045154.1"/>
    </source>
</evidence>
<dbReference type="Pfam" id="PF13419">
    <property type="entry name" value="HAD_2"/>
    <property type="match status" value="1"/>
</dbReference>
<dbReference type="SFLD" id="SFLDG01129">
    <property type="entry name" value="C1.5:_HAD__Beta-PGM__Phosphata"/>
    <property type="match status" value="1"/>
</dbReference>
<dbReference type="InterPro" id="IPR023214">
    <property type="entry name" value="HAD_sf"/>
</dbReference>
<dbReference type="PANTHER" id="PTHR43885:SF1">
    <property type="entry name" value="SUPERFAMILY HYDROLASE, PUTATIVE (AFU_ORTHOLOGUE AFUA_4G13290)-RELATED"/>
    <property type="match status" value="1"/>
</dbReference>
<name>A0ABR4AKF3_9LECA</name>
<gene>
    <name evidence="2" type="ORF">N7G274_002235</name>
</gene>
<dbReference type="CDD" id="cd01427">
    <property type="entry name" value="HAD_like"/>
    <property type="match status" value="1"/>
</dbReference>
<reference evidence="2 3" key="1">
    <citation type="submission" date="2024-09" db="EMBL/GenBank/DDBJ databases">
        <title>Rethinking Asexuality: The Enigmatic Case of Functional Sexual Genes in Lepraria (Stereocaulaceae).</title>
        <authorList>
            <person name="Doellman M."/>
            <person name="Sun Y."/>
            <person name="Barcenas-Pena A."/>
            <person name="Lumbsch H.T."/>
            <person name="Grewe F."/>
        </authorList>
    </citation>
    <scope>NUCLEOTIDE SEQUENCE [LARGE SCALE GENOMIC DNA]</scope>
    <source>
        <strain evidence="2 3">Mercado 3170</strain>
    </source>
</reference>
<dbReference type="NCBIfam" id="TIGR01549">
    <property type="entry name" value="HAD-SF-IA-v1"/>
    <property type="match status" value="1"/>
</dbReference>
<accession>A0ABR4AKF3</accession>